<dbReference type="KEGG" id="geo:Geob_0249"/>
<dbReference type="Proteomes" id="UP000007721">
    <property type="component" value="Chromosome"/>
</dbReference>
<dbReference type="AlphaFoldDB" id="B9M963"/>
<sequence>MGLYKENPRYKCVSARLSDDEWEDLMIVCGQKRTSMSECIREALTALLMENGLRGERAETAG</sequence>
<gene>
    <name evidence="1" type="ordered locus">Geob_0249</name>
</gene>
<proteinExistence type="predicted"/>
<evidence type="ECO:0000313" key="2">
    <source>
        <dbReference type="Proteomes" id="UP000007721"/>
    </source>
</evidence>
<dbReference type="STRING" id="316067.Geob_0249"/>
<reference evidence="1 2" key="1">
    <citation type="submission" date="2009-01" db="EMBL/GenBank/DDBJ databases">
        <title>Complete sequence of Geobacter sp. FRC-32.</title>
        <authorList>
            <consortium name="US DOE Joint Genome Institute"/>
            <person name="Lucas S."/>
            <person name="Copeland A."/>
            <person name="Lapidus A."/>
            <person name="Glavina del Rio T."/>
            <person name="Dalin E."/>
            <person name="Tice H."/>
            <person name="Bruce D."/>
            <person name="Goodwin L."/>
            <person name="Pitluck S."/>
            <person name="Saunders E."/>
            <person name="Brettin T."/>
            <person name="Detter J.C."/>
            <person name="Han C."/>
            <person name="Larimer F."/>
            <person name="Land M."/>
            <person name="Hauser L."/>
            <person name="Kyrpides N."/>
            <person name="Ovchinnikova G."/>
            <person name="Kostka J."/>
            <person name="Richardson P."/>
        </authorList>
    </citation>
    <scope>NUCLEOTIDE SEQUENCE [LARGE SCALE GENOMIC DNA]</scope>
    <source>
        <strain evidence="2">DSM 22248 / JCM 15807 / FRC-32</strain>
    </source>
</reference>
<dbReference type="OrthoDB" id="5387698at2"/>
<accession>B9M963</accession>
<dbReference type="RefSeq" id="WP_012645350.1">
    <property type="nucleotide sequence ID" value="NC_011979.1"/>
</dbReference>
<dbReference type="EMBL" id="CP001390">
    <property type="protein sequence ID" value="ACM18621.1"/>
    <property type="molecule type" value="Genomic_DNA"/>
</dbReference>
<dbReference type="HOGENOM" id="CLU_2897769_0_0_7"/>
<name>B9M963_GEODF</name>
<keyword evidence="2" id="KW-1185">Reference proteome</keyword>
<protein>
    <submittedName>
        <fullName evidence="1">Transcriptional repressor, HgtR-related</fullName>
    </submittedName>
</protein>
<organism evidence="1 2">
    <name type="scientific">Geotalea daltonii (strain DSM 22248 / JCM 15807 / FRC-32)</name>
    <name type="common">Geobacter daltonii</name>
    <dbReference type="NCBI Taxonomy" id="316067"/>
    <lineage>
        <taxon>Bacteria</taxon>
        <taxon>Pseudomonadati</taxon>
        <taxon>Thermodesulfobacteriota</taxon>
        <taxon>Desulfuromonadia</taxon>
        <taxon>Geobacterales</taxon>
        <taxon>Geobacteraceae</taxon>
        <taxon>Geotalea</taxon>
    </lineage>
</organism>
<evidence type="ECO:0000313" key="1">
    <source>
        <dbReference type="EMBL" id="ACM18621.1"/>
    </source>
</evidence>